<keyword evidence="5" id="KW-0472">Membrane</keyword>
<dbReference type="SUPFAM" id="SSF49401">
    <property type="entry name" value="Bacterial adhesins"/>
    <property type="match status" value="6"/>
</dbReference>
<comment type="caution">
    <text evidence="8">The sequence shown here is derived from an EMBL/GenBank/DDBJ whole genome shotgun (WGS) entry which is preliminary data.</text>
</comment>
<dbReference type="Proteomes" id="UP000288490">
    <property type="component" value="Unassembled WGS sequence"/>
</dbReference>
<organism evidence="8 9">
    <name type="scientific">Vagococcus bubulae</name>
    <dbReference type="NCBI Taxonomy" id="1977868"/>
    <lineage>
        <taxon>Bacteria</taxon>
        <taxon>Bacillati</taxon>
        <taxon>Bacillota</taxon>
        <taxon>Bacilli</taxon>
        <taxon>Lactobacillales</taxon>
        <taxon>Enterococcaceae</taxon>
        <taxon>Vagococcus</taxon>
    </lineage>
</organism>
<feature type="domain" description="SpaA-like prealbumin fold" evidence="7">
    <location>
        <begin position="1358"/>
        <end position="1442"/>
    </location>
</feature>
<feature type="region of interest" description="Disordered" evidence="4">
    <location>
        <begin position="139"/>
        <end position="184"/>
    </location>
</feature>
<keyword evidence="3" id="KW-0732">Signal</keyword>
<dbReference type="PANTHER" id="PTHR36108:SF13">
    <property type="entry name" value="COLOSSIN-B-RELATED"/>
    <property type="match status" value="1"/>
</dbReference>
<evidence type="ECO:0000256" key="3">
    <source>
        <dbReference type="ARBA" id="ARBA00022729"/>
    </source>
</evidence>
<evidence type="ECO:0000256" key="1">
    <source>
        <dbReference type="ARBA" id="ARBA00007257"/>
    </source>
</evidence>
<feature type="region of interest" description="Disordered" evidence="4">
    <location>
        <begin position="730"/>
        <end position="751"/>
    </location>
</feature>
<evidence type="ECO:0008006" key="10">
    <source>
        <dbReference type="Google" id="ProtNLM"/>
    </source>
</evidence>
<dbReference type="Gene3D" id="2.60.40.10">
    <property type="entry name" value="Immunoglobulins"/>
    <property type="match status" value="17"/>
</dbReference>
<evidence type="ECO:0000259" key="6">
    <source>
        <dbReference type="Pfam" id="PF05737"/>
    </source>
</evidence>
<feature type="domain" description="Collagen binding" evidence="6">
    <location>
        <begin position="909"/>
        <end position="1048"/>
    </location>
</feature>
<feature type="transmembrane region" description="Helical" evidence="5">
    <location>
        <begin position="2772"/>
        <end position="2790"/>
    </location>
</feature>
<keyword evidence="5" id="KW-1133">Transmembrane helix</keyword>
<feature type="domain" description="SpaA-like prealbumin fold" evidence="7">
    <location>
        <begin position="2022"/>
        <end position="2100"/>
    </location>
</feature>
<feature type="domain" description="SpaA-like prealbumin fold" evidence="7">
    <location>
        <begin position="2493"/>
        <end position="2571"/>
    </location>
</feature>
<feature type="domain" description="SpaA-like prealbumin fold" evidence="7">
    <location>
        <begin position="1737"/>
        <end position="1815"/>
    </location>
</feature>
<evidence type="ECO:0000256" key="5">
    <source>
        <dbReference type="SAM" id="Phobius"/>
    </source>
</evidence>
<accession>A0A429ZQA2</accession>
<feature type="domain" description="SpaA-like prealbumin fold" evidence="7">
    <location>
        <begin position="1832"/>
        <end position="1911"/>
    </location>
</feature>
<name>A0A429ZQA2_9ENTE</name>
<feature type="compositionally biased region" description="Basic and acidic residues" evidence="4">
    <location>
        <begin position="175"/>
        <end position="184"/>
    </location>
</feature>
<dbReference type="RefSeq" id="WP_125956014.1">
    <property type="nucleotide sequence ID" value="NZ_NGJT01000002.1"/>
</dbReference>
<dbReference type="Pfam" id="PF17802">
    <property type="entry name" value="SpaA"/>
    <property type="match status" value="17"/>
</dbReference>
<feature type="compositionally biased region" description="Basic and acidic residues" evidence="4">
    <location>
        <begin position="2753"/>
        <end position="2763"/>
    </location>
</feature>
<feature type="domain" description="SpaA-like prealbumin fold" evidence="7">
    <location>
        <begin position="2587"/>
        <end position="2668"/>
    </location>
</feature>
<keyword evidence="5" id="KW-0812">Transmembrane</keyword>
<sequence length="2795" mass="310033">MKLLKEKQFGFWLSLILIIPYFLQPVVAVAEGLSESINETEISLKDFKFDTSDKSTVSKLSFNVNKESETKEEFLIKSSEPLKQVTTVNSDESMSTEVVKEGFKLTLSSKNKSLLDFQLETVNENVDTWNVTLPNGETKEIHKEKTEALPQIEEGSKEDKPSENDLGKTINPEIKTPEERQSGDVKPLLDELNEGKSLIESLSVTLDGKQPLPPEGIKVDQPLRLAIKWAIPEKIAQEMLPGDFYEFKLPEQVQVTPRTGNLSGQDGVVFGTYKLTSDGTVRFEFNEEISKHGFIEGEFIHNQQLKNITKPGKVEIRLPQEQGVPPVEVLVKSNTDSVIEKSGQVDKQWGANNIDWTIDINKSLSELKNVKVEDILPVGLSKESISVVPIDVTLDGEVSGESGPTLVENVDYEVKQNTVIFLKDVTQAYRIKLKSKIGVEAKTPKENEDSVYFTNKAILHIGDKQKETSATVEAHYYKNLTKSGPYRQDKGGQIYEWEVKANYLENEMKTGTKIQDRYKLPKDATYTMGLVPNSVKVQIVTFDESGNEQYEEKELPSDSYKIVDKKEDGFDIELIKDIKSAIKITYLTKVNGYVSGYEKLGNDVAIDGEYTNGSAGYTENQNLVKWYDKVNYEDKTIGWILDVNRAQYNMIDWVLTDKMSPGQTLIEDSLIVQSIGEKELVVNKDYKVEVDGQQFKVIFLGDLAKGTDKAYRITYKTSFDIEKIDQGHGKEDENNFWNESSHDWTDKSGKKQHADTGKIEADLENHFKYNGSKHVSYKMKDKAYDWVVDVNVNRHKLVDAVVEDVIKGQHELIEDSIKIYELTVYSNSVTDKETDVTSSVIHKVMQDGENKKIRIELPKDSTKAYRIEYRTSHEGKLVKKETVSNKAVFENNHVKHELSAETQPFFAGETIQKTGKVNPENGNEILWDALINPSQSHLENVVITDKPSSNQVLDKQAIKLYSTVVGNDENDDSITQDKELTAGKDFEVDITSNDLTGEQVLTVKLIGDLAKIDTSYMLRYVTTLNNTTDKSNVEVFNSIKLNADHVESMNTETSSTFMVVDNEATATGKAGKIRISKYSSFDNKPLEGAHFEIWKTNRNKEKKQLLRSGVTNKEGQWDFGNIRPGSYLLVETKAPDNFLISPELKNGRLIEVKAQENITDIQEFKATNDPNEIIVTKQSADGQKLSGATFNLLDESKQLVLNDTPLVSNEEGVIRLSQLKEGTYYLKEISAPNGYIRNDELLPIHVTKEKSTPLTFTNYQGSVSFDKIDGQTNQALSGATFDILSLDKPELSIKGITGDDKGHFTVSHLAPGNYKLVETKAPNGYVLNTEGVTFSIPEHAINEPAALELGQIKNVQGTAKFNKVSEEGKGLSGAVFKLTDKATQTVIKEELQGNEKGEFEIKGLAPGEYLLEEIMAPTGYIRNTEIKTFSIDNKGNGEVETVDIGSIVNYKGKINFDKVKEDGNSLLGAKFQIINQETKEVVVKEIQSDDKGHYMVDGLAPGNYELEETHAPVGYIRNKDNVAFTIPTEVSGKPEETQLSNVVNYQGDVHFKKVDETNQLLNHAEFKLSDKQSGKVIKKDVTEVSPGEFAISGLAPGEYVLEETNAPEGYILNTEVSEFTIQKDESGKPTRIELKDFVNYQGSVSFKKTTETGELLSGAIFSLRDAKTKHIIQENIKETTTGEFVISHLAPNDYELVETNAPEGYILNTKPISFSIKEKQQGKPSTLVLDDVVNYQGSVSFNKVDDKGNSLSGAEFKIVNKDSGQVIQESLKEVSPGEFKLDHLAPGTYSLEEVVAPTGYIKNTQVIEFTIDKEQEGTPQTIKLDSFTNYQGSLLIKKMNEDGRLLSDAVFELSRVVDGNNQVVATDLTTNLLGEVAVNHLIPGEYVVREIKAPLGYKINTQEFTFKIEENYLGQPEQSVISVTDYQGSIQITKTNKENQSLADATFAIRDAVSHKVVKDHLTTDSTGKVIVGELIPGTYELVETNAPTGYVRNEQAMPFDVSFEDKGQPKRLELSMINYQGSVLLQKVDESNQPLTGAVFNLIDQATKDVIKENLEVDSQGSLMIDSLAPGTYELQETKSPTGYIINTENTVFTISESSLGEPESVKAVVVNYKAKAEFKKTDKNGQVLENAVFELYDKTSDTKVKEHLVTDKSGKVVLDNLSPGDYELVETQAPTGYILNTEKVSFKVEDSQKGEPQIINVKDIVNYQGTVEFTKVDETGRGLEGAIFEVLDKDGKAIQENITGDKNGKFVVENLSPGEYELVETQAPTGYILNTEKVSFKVEESQKGQPEVMTLKDVVNYQGTVEFTKVDETGRGLEGAIFEVLDKDGKTVQESITGDKDGKFVIENLSPGDYELVETQAPTGYILNTEKVSFKVEESQKGQPEVLTLKDVVNYQGTVEFTKVDETGKGLEGAIFEVLDKDGKTVQENITGDKDGKFVIENLSPGEYELVETQAPTGYILNTEKVSFKVEDSQKGHPQIMTLKDVVNYQGTVEFAKVDETGKGLEGAIFEVVDKDGKAIQENITGDKDGKFVVENLSPGDYELVETQAPTGYILNTEKVSFKVEESQKGQPEVMTLKDVVNYQGTVEFTKVDETGKGLEGAIFKVVTKDGKAIQENITGDKDGKFVIENLSPGEYELVETKAPVGYERLTTVIKFTVNSKEAGKVKSVQLENIVNKKIVPKPDTSESSTSESSTGESSTGESSTGESSTSESSTSESSTGESSTGESSTSESSTTKPSTSETNRPNSSDSTKKSDATHLPKTGEDMVKHWILTIIGLVLIASMVVIYKKRQK</sequence>
<feature type="domain" description="Collagen binding" evidence="6">
    <location>
        <begin position="780"/>
        <end position="895"/>
    </location>
</feature>
<dbReference type="OrthoDB" id="1744455at2"/>
<feature type="compositionally biased region" description="Basic and acidic residues" evidence="4">
    <location>
        <begin position="740"/>
        <end position="751"/>
    </location>
</feature>
<evidence type="ECO:0000256" key="2">
    <source>
        <dbReference type="ARBA" id="ARBA00022525"/>
    </source>
</evidence>
<evidence type="ECO:0000259" key="7">
    <source>
        <dbReference type="Pfam" id="PF17802"/>
    </source>
</evidence>
<feature type="compositionally biased region" description="Basic and acidic residues" evidence="4">
    <location>
        <begin position="154"/>
        <end position="166"/>
    </location>
</feature>
<feature type="domain" description="SpaA-like prealbumin fold" evidence="7">
    <location>
        <begin position="2399"/>
        <end position="2476"/>
    </location>
</feature>
<feature type="domain" description="SpaA-like prealbumin fold" evidence="7">
    <location>
        <begin position="1071"/>
        <end position="1143"/>
    </location>
</feature>
<protein>
    <recommendedName>
        <fullName evidence="10">Gram-positive cocci surface proteins LPxTG domain-containing protein</fullName>
    </recommendedName>
</protein>
<feature type="domain" description="SpaA-like prealbumin fold" evidence="7">
    <location>
        <begin position="1261"/>
        <end position="1339"/>
    </location>
</feature>
<evidence type="ECO:0000313" key="8">
    <source>
        <dbReference type="EMBL" id="RST95882.1"/>
    </source>
</evidence>
<feature type="compositionally biased region" description="Low complexity" evidence="4">
    <location>
        <begin position="2688"/>
        <end position="2745"/>
    </location>
</feature>
<dbReference type="InterPro" id="IPR013783">
    <property type="entry name" value="Ig-like_fold"/>
</dbReference>
<feature type="domain" description="SpaA-like prealbumin fold" evidence="7">
    <location>
        <begin position="1452"/>
        <end position="1528"/>
    </location>
</feature>
<dbReference type="Pfam" id="PF05737">
    <property type="entry name" value="Collagen_bind"/>
    <property type="match status" value="4"/>
</dbReference>
<proteinExistence type="inferred from homology"/>
<feature type="region of interest" description="Disordered" evidence="4">
    <location>
        <begin position="2682"/>
        <end position="2763"/>
    </location>
</feature>
<dbReference type="InterPro" id="IPR008456">
    <property type="entry name" value="Collagen-bd_dom"/>
</dbReference>
<keyword evidence="9" id="KW-1185">Reference proteome</keyword>
<evidence type="ECO:0000313" key="9">
    <source>
        <dbReference type="Proteomes" id="UP000288490"/>
    </source>
</evidence>
<feature type="domain" description="Collagen binding" evidence="6">
    <location>
        <begin position="630"/>
        <end position="726"/>
    </location>
</feature>
<dbReference type="EMBL" id="NGJT01000002">
    <property type="protein sequence ID" value="RST95882.1"/>
    <property type="molecule type" value="Genomic_DNA"/>
</dbReference>
<feature type="domain" description="Collagen binding" evidence="6">
    <location>
        <begin position="337"/>
        <end position="463"/>
    </location>
</feature>
<dbReference type="SUPFAM" id="SSF49478">
    <property type="entry name" value="Cna protein B-type domain"/>
    <property type="match status" value="12"/>
</dbReference>
<dbReference type="GO" id="GO:0005518">
    <property type="term" value="F:collagen binding"/>
    <property type="evidence" value="ECO:0007669"/>
    <property type="project" value="InterPro"/>
</dbReference>
<reference evidence="8 9" key="1">
    <citation type="submission" date="2017-05" db="EMBL/GenBank/DDBJ databases">
        <title>Vagococcus spp. assemblies.</title>
        <authorList>
            <person name="Gulvik C.A."/>
        </authorList>
    </citation>
    <scope>NUCLEOTIDE SEQUENCE [LARGE SCALE GENOMIC DNA]</scope>
    <source>
        <strain evidence="8 9">SS1994</strain>
    </source>
</reference>
<dbReference type="PANTHER" id="PTHR36108">
    <property type="entry name" value="COLOSSIN-B-RELATED"/>
    <property type="match status" value="1"/>
</dbReference>
<evidence type="ECO:0000256" key="4">
    <source>
        <dbReference type="SAM" id="MobiDB-lite"/>
    </source>
</evidence>
<keyword evidence="2" id="KW-0964">Secreted</keyword>
<feature type="domain" description="SpaA-like prealbumin fold" evidence="7">
    <location>
        <begin position="2305"/>
        <end position="2382"/>
    </location>
</feature>
<feature type="domain" description="SpaA-like prealbumin fold" evidence="7">
    <location>
        <begin position="2118"/>
        <end position="2200"/>
    </location>
</feature>
<dbReference type="InterPro" id="IPR041033">
    <property type="entry name" value="SpaA_PFL_dom_1"/>
</dbReference>
<feature type="domain" description="SpaA-like prealbumin fold" evidence="7">
    <location>
        <begin position="1172"/>
        <end position="1259"/>
    </location>
</feature>
<feature type="domain" description="SpaA-like prealbumin fold" evidence="7">
    <location>
        <begin position="1642"/>
        <end position="1720"/>
    </location>
</feature>
<feature type="domain" description="SpaA-like prealbumin fold" evidence="7">
    <location>
        <begin position="1928"/>
        <end position="2005"/>
    </location>
</feature>
<gene>
    <name evidence="8" type="ORF">CBF36_01560</name>
</gene>
<comment type="similarity">
    <text evidence="1">Belongs to the serine-aspartate repeat-containing protein (SDr) family.</text>
</comment>
<feature type="domain" description="SpaA-like prealbumin fold" evidence="7">
    <location>
        <begin position="2211"/>
        <end position="2289"/>
    </location>
</feature>
<dbReference type="InterPro" id="IPR008966">
    <property type="entry name" value="Adhesion_dom_sf"/>
</dbReference>
<dbReference type="Gene3D" id="2.60.40.740">
    <property type="match status" value="5"/>
</dbReference>
<feature type="domain" description="SpaA-like prealbumin fold" evidence="7">
    <location>
        <begin position="1547"/>
        <end position="1625"/>
    </location>
</feature>